<protein>
    <submittedName>
        <fullName evidence="3">Helix-turn-helix domain-containing protein</fullName>
    </submittedName>
    <submittedName>
        <fullName evidence="4">XRE family transcriptional regulator</fullName>
    </submittedName>
</protein>
<evidence type="ECO:0000313" key="3">
    <source>
        <dbReference type="EMBL" id="MQX10909.1"/>
    </source>
</evidence>
<evidence type="ECO:0000313" key="5">
    <source>
        <dbReference type="Proteomes" id="UP000220353"/>
    </source>
</evidence>
<evidence type="ECO:0000256" key="1">
    <source>
        <dbReference type="ARBA" id="ARBA00023125"/>
    </source>
</evidence>
<keyword evidence="1" id="KW-0238">DNA-binding</keyword>
<dbReference type="EMBL" id="WISZ01000161">
    <property type="protein sequence ID" value="MQX10909.1"/>
    <property type="molecule type" value="Genomic_DNA"/>
</dbReference>
<reference evidence="3 6" key="1">
    <citation type="journal article" date="2013" name="Genome Biol.">
        <title>Comparative genomics of the core and accessory genomes of 48 Sinorhizobium strains comprising five genospecies.</title>
        <authorList>
            <person name="Sugawara M."/>
            <person name="Epstein B."/>
            <person name="Badgley B.D."/>
            <person name="Unno T."/>
            <person name="Xu L."/>
            <person name="Reese J."/>
            <person name="Gyaneshwar P."/>
            <person name="Denny R."/>
            <person name="Mudge J."/>
            <person name="Bharti A.K."/>
            <person name="Farmer A.D."/>
            <person name="May G.D."/>
            <person name="Woodward J.E."/>
            <person name="Medigue C."/>
            <person name="Vallenet D."/>
            <person name="Lajus A."/>
            <person name="Rouy Z."/>
            <person name="Martinez-Vaz B."/>
            <person name="Tiffin P."/>
            <person name="Young N.D."/>
            <person name="Sadowsky M.J."/>
        </authorList>
    </citation>
    <scope>NUCLEOTIDE SEQUENCE [LARGE SCALE GENOMIC DNA]</scope>
    <source>
        <strain evidence="3 6">USDA205</strain>
    </source>
</reference>
<dbReference type="InterPro" id="IPR050807">
    <property type="entry name" value="TransReg_Diox_bact_type"/>
</dbReference>
<dbReference type="Gene3D" id="1.10.260.40">
    <property type="entry name" value="lambda repressor-like DNA-binding domains"/>
    <property type="match status" value="1"/>
</dbReference>
<comment type="caution">
    <text evidence="4">The sequence shown here is derived from an EMBL/GenBank/DDBJ whole genome shotgun (WGS) entry which is preliminary data.</text>
</comment>
<dbReference type="AlphaFoldDB" id="A0A2A6LUV4"/>
<evidence type="ECO:0000313" key="6">
    <source>
        <dbReference type="Proteomes" id="UP000466694"/>
    </source>
</evidence>
<dbReference type="GO" id="GO:0005829">
    <property type="term" value="C:cytosol"/>
    <property type="evidence" value="ECO:0007669"/>
    <property type="project" value="TreeGrafter"/>
</dbReference>
<reference evidence="4 5" key="2">
    <citation type="submission" date="2017-09" db="EMBL/GenBank/DDBJ databases">
        <title>Comparative genomics of rhizobia isolated from Phaseolus vulgaris in China.</title>
        <authorList>
            <person name="Tong W."/>
        </authorList>
    </citation>
    <scope>NUCLEOTIDE SEQUENCE [LARGE SCALE GENOMIC DNA]</scope>
    <source>
        <strain evidence="4 5">PCH1</strain>
    </source>
</reference>
<dbReference type="EMBL" id="NWTC01000016">
    <property type="protein sequence ID" value="PDT46070.1"/>
    <property type="molecule type" value="Genomic_DNA"/>
</dbReference>
<dbReference type="PROSITE" id="PS50943">
    <property type="entry name" value="HTH_CROC1"/>
    <property type="match status" value="1"/>
</dbReference>
<evidence type="ECO:0000313" key="4">
    <source>
        <dbReference type="EMBL" id="PDT46070.1"/>
    </source>
</evidence>
<reference evidence="3" key="3">
    <citation type="submission" date="2019-10" db="EMBL/GenBank/DDBJ databases">
        <authorList>
            <person name="Sugawara M."/>
            <person name="Epstein B."/>
            <person name="Badgley B."/>
            <person name="Unno T."/>
            <person name="Xu L."/>
            <person name="Reese J."/>
            <person name="Gyaneshwar P."/>
            <person name="Denny R."/>
            <person name="Mudege J."/>
            <person name="Bharti A."/>
            <person name="Farmer A."/>
            <person name="May G."/>
            <person name="Woodward J."/>
            <person name="Medigue C."/>
            <person name="Vallenet D."/>
            <person name="Lajus A."/>
            <person name="Rouy Z."/>
            <person name="Martinez-Vaz B."/>
            <person name="Tiffin P."/>
            <person name="Young N."/>
            <person name="Sadowsky M."/>
        </authorList>
    </citation>
    <scope>NUCLEOTIDE SEQUENCE</scope>
    <source>
        <strain evidence="3">USDA205</strain>
    </source>
</reference>
<dbReference type="GO" id="GO:0003677">
    <property type="term" value="F:DNA binding"/>
    <property type="evidence" value="ECO:0007669"/>
    <property type="project" value="UniProtKB-KW"/>
</dbReference>
<sequence>MVLQFITTPAGDRMVVMAEDEYKMLLHAAEAAEDAEDVADVKRINERLARGEEELIPADIVNRILDGESKVKVWREYRKLTLRELAAKVDISPAYLSQIEGGSRDGTFETMKKIAAALGITVDELA</sequence>
<dbReference type="SMART" id="SM00530">
    <property type="entry name" value="HTH_XRE"/>
    <property type="match status" value="1"/>
</dbReference>
<organism evidence="4 5">
    <name type="scientific">Rhizobium fredii</name>
    <name type="common">Sinorhizobium fredii</name>
    <dbReference type="NCBI Taxonomy" id="380"/>
    <lineage>
        <taxon>Bacteria</taxon>
        <taxon>Pseudomonadati</taxon>
        <taxon>Pseudomonadota</taxon>
        <taxon>Alphaproteobacteria</taxon>
        <taxon>Hyphomicrobiales</taxon>
        <taxon>Rhizobiaceae</taxon>
        <taxon>Sinorhizobium/Ensifer group</taxon>
        <taxon>Sinorhizobium</taxon>
    </lineage>
</organism>
<gene>
    <name evidence="4" type="ORF">CO661_20760</name>
    <name evidence="3" type="ORF">GHK48_22205</name>
</gene>
<proteinExistence type="predicted"/>
<dbReference type="Proteomes" id="UP000466694">
    <property type="component" value="Unassembled WGS sequence"/>
</dbReference>
<feature type="domain" description="HTH cro/C1-type" evidence="2">
    <location>
        <begin position="71"/>
        <end position="125"/>
    </location>
</feature>
<dbReference type="InterPro" id="IPR001387">
    <property type="entry name" value="Cro/C1-type_HTH"/>
</dbReference>
<name>A0A2A6LUV4_RHIFR</name>
<dbReference type="PANTHER" id="PTHR46797:SF1">
    <property type="entry name" value="METHYLPHOSPHONATE SYNTHASE"/>
    <property type="match status" value="1"/>
</dbReference>
<dbReference type="PANTHER" id="PTHR46797">
    <property type="entry name" value="HTH-TYPE TRANSCRIPTIONAL REGULATOR"/>
    <property type="match status" value="1"/>
</dbReference>
<dbReference type="Proteomes" id="UP000220353">
    <property type="component" value="Unassembled WGS sequence"/>
</dbReference>
<dbReference type="SUPFAM" id="SSF47413">
    <property type="entry name" value="lambda repressor-like DNA-binding domains"/>
    <property type="match status" value="1"/>
</dbReference>
<dbReference type="Pfam" id="PF01381">
    <property type="entry name" value="HTH_3"/>
    <property type="match status" value="1"/>
</dbReference>
<accession>A0A2A6LUV4</accession>
<evidence type="ECO:0000259" key="2">
    <source>
        <dbReference type="PROSITE" id="PS50943"/>
    </source>
</evidence>
<dbReference type="GO" id="GO:0003700">
    <property type="term" value="F:DNA-binding transcription factor activity"/>
    <property type="evidence" value="ECO:0007669"/>
    <property type="project" value="TreeGrafter"/>
</dbReference>
<dbReference type="CDD" id="cd00093">
    <property type="entry name" value="HTH_XRE"/>
    <property type="match status" value="1"/>
</dbReference>
<dbReference type="InterPro" id="IPR010982">
    <property type="entry name" value="Lambda_DNA-bd_dom_sf"/>
</dbReference>